<dbReference type="InterPro" id="IPR009080">
    <property type="entry name" value="tRNAsynth_Ia_anticodon-bd"/>
</dbReference>
<evidence type="ECO:0000256" key="5">
    <source>
        <dbReference type="ARBA" id="ARBA00022840"/>
    </source>
</evidence>
<dbReference type="SUPFAM" id="SSF52374">
    <property type="entry name" value="Nucleotidylyl transferase"/>
    <property type="match status" value="1"/>
</dbReference>
<dbReference type="GO" id="GO:0006429">
    <property type="term" value="P:leucyl-tRNA aminoacylation"/>
    <property type="evidence" value="ECO:0007669"/>
    <property type="project" value="InterPro"/>
</dbReference>
<feature type="domain" description="Methionyl/Valyl/Leucyl/Isoleucyl-tRNA synthetase anticodon-binding" evidence="11">
    <location>
        <begin position="778"/>
        <end position="907"/>
    </location>
</feature>
<keyword evidence="7 9" id="KW-0030">Aminoacyl-tRNA synthetase</keyword>
<keyword evidence="5 9" id="KW-0067">ATP-binding</keyword>
<evidence type="ECO:0000256" key="2">
    <source>
        <dbReference type="ARBA" id="ARBA00013164"/>
    </source>
</evidence>
<dbReference type="Pfam" id="PF00133">
    <property type="entry name" value="tRNA-synt_1"/>
    <property type="match status" value="2"/>
</dbReference>
<evidence type="ECO:0000313" key="13">
    <source>
        <dbReference type="EMBL" id="KRX02378.1"/>
    </source>
</evidence>
<feature type="domain" description="Aminoacyl-tRNA synthetase class Ia" evidence="10">
    <location>
        <begin position="23"/>
        <end position="100"/>
    </location>
</feature>
<feature type="domain" description="Leucine--tRNA ligase RagD-binding" evidence="12">
    <location>
        <begin position="943"/>
        <end position="1010"/>
    </location>
</feature>
<keyword evidence="6 9" id="KW-0648">Protein biosynthesis</keyword>
<evidence type="ECO:0000256" key="3">
    <source>
        <dbReference type="ARBA" id="ARBA00022598"/>
    </source>
</evidence>
<dbReference type="Pfam" id="PF08264">
    <property type="entry name" value="Anticodon_1"/>
    <property type="match status" value="1"/>
</dbReference>
<evidence type="ECO:0000256" key="7">
    <source>
        <dbReference type="ARBA" id="ARBA00023146"/>
    </source>
</evidence>
<dbReference type="PANTHER" id="PTHR45794">
    <property type="entry name" value="LEUCYL-TRNA SYNTHETASE"/>
    <property type="match status" value="1"/>
</dbReference>
<accession>A0A0V0QJW7</accession>
<dbReference type="InterPro" id="IPR009008">
    <property type="entry name" value="Val/Leu/Ile-tRNA-synth_edit"/>
</dbReference>
<sequence>MSSKAQKTDRRDRLVKKEEEARKIWQEYKVNEINPDFNNPKKYFMTFPYPYLNGRLHMGHAFSFTKCDFTARFKRLEGYNTLFPQAFHCTGMPIMAAANRLKEELETYGNPPQNLPQRITDKKQIQQWEKEHKQTYTFKEPQYTTLLKMNIPPEEIEKFTDPYYWTTYFPPFAKQDLTKYGAAVDFRRSFITTDKNPYYDKFVEWQFTHLYEKKKVIFGKRPSIFSVKDNQMIADHDRSSGEGLGPQEYTLIKMKVLEFNGALEQFKGRQVYLVCATLRPETMYGQTNCYVLPSGTYGAFEMQNDEVFICADRAAKNMAYQNLTKTPEKVEKIADIKGEDLMGIPVQAPLATYEKIYVLPMMSIKMDKGTGVVTSVPSDSPDDYAALRDLINKEPMRQKYNLTLEMVSFDPVPIIDIPELGDMAAIKACEEFKVTTQNDAKGLALAKERCYTKGFYEGVLKVGKYKGYKVQDAKPLVKADLIAEKQALVYWEPEGQILSRTGDECIVAFIDQWYLNYADKDWKDQVRDHVQNNFESYNPLVKENLLYTIDWLKEWGCSRAFGLGTTLPFDKRFLIESLSDSTIYMSYYTIAHLLQGNVDGSQPGELGIPAEKLTREVFDYIYLGKEYKESFGIEEEKLKRLRDEFNYWYPLDLRCSGKDLIRNHLTMSLFNHSAIWEDSKKWPQSFYCNGWILVDGKKMAKSEGNFLTIDDIVEKFGADASRFACAEAGDSMEDANFMVKNADEAILKLSNIDMSLEKLDLEKLRSAQSEDVEVQFYDKAFESEMMDLFINAREAYQQMKFRNVVKYAFHEWGNTREEYILSCGKEGPKRDLIYKCFLWQAYLLYPIIPHFMESVYINYIQKFAKIQGENLPQYMFQARLPEITREMIDLETLRSNKLFKYFIKYARVEAQKKMGIYQAKLKQGQKAEKKEAIKYDKVQIVYAKEYFDWQKQVLQIFQNGTFEDDKITTDWKKIIKEQAPNKEIMQKQMAFGASVLQNFQADGSDALMDTIPFDEKKTYETFANVIKRECQVEEIEFIEINETEKLEAPQYKEAKSKVIPKKAQIVMLKNE</sequence>
<reference evidence="13 14" key="1">
    <citation type="journal article" date="2015" name="Sci. Rep.">
        <title>Genome of the facultative scuticociliatosis pathogen Pseudocohnilembus persalinus provides insight into its virulence through horizontal gene transfer.</title>
        <authorList>
            <person name="Xiong J."/>
            <person name="Wang G."/>
            <person name="Cheng J."/>
            <person name="Tian M."/>
            <person name="Pan X."/>
            <person name="Warren A."/>
            <person name="Jiang C."/>
            <person name="Yuan D."/>
            <person name="Miao W."/>
        </authorList>
    </citation>
    <scope>NUCLEOTIDE SEQUENCE [LARGE SCALE GENOMIC DNA]</scope>
    <source>
        <strain evidence="13">36N120E</strain>
    </source>
</reference>
<comment type="similarity">
    <text evidence="1 9">Belongs to the class-I aminoacyl-tRNA synthetase family.</text>
</comment>
<dbReference type="InterPro" id="IPR002300">
    <property type="entry name" value="aa-tRNA-synth_Ia"/>
</dbReference>
<keyword evidence="3 9" id="KW-0436">Ligase</keyword>
<dbReference type="InParanoid" id="A0A0V0QJW7"/>
<dbReference type="Pfam" id="PF24810">
    <property type="entry name" value="RBD_LARS1"/>
    <property type="match status" value="1"/>
</dbReference>
<dbReference type="OrthoDB" id="10249672at2759"/>
<dbReference type="Gene3D" id="3.40.50.620">
    <property type="entry name" value="HUPs"/>
    <property type="match status" value="1"/>
</dbReference>
<dbReference type="InterPro" id="IPR014729">
    <property type="entry name" value="Rossmann-like_a/b/a_fold"/>
</dbReference>
<dbReference type="InterPro" id="IPR001412">
    <property type="entry name" value="aa-tRNA-synth_I_CS"/>
</dbReference>
<keyword evidence="14" id="KW-1185">Reference proteome</keyword>
<dbReference type="EC" id="6.1.1.4" evidence="2"/>
<gene>
    <name evidence="13" type="ORF">PPERSA_09995</name>
</gene>
<comment type="caution">
    <text evidence="13">The sequence shown here is derived from an EMBL/GenBank/DDBJ whole genome shotgun (WGS) entry which is preliminary data.</text>
</comment>
<evidence type="ECO:0000259" key="12">
    <source>
        <dbReference type="Pfam" id="PF24810"/>
    </source>
</evidence>
<dbReference type="Proteomes" id="UP000054937">
    <property type="component" value="Unassembled WGS sequence"/>
</dbReference>
<dbReference type="NCBIfam" id="TIGR00395">
    <property type="entry name" value="leuS_arch"/>
    <property type="match status" value="1"/>
</dbReference>
<protein>
    <recommendedName>
        <fullName evidence="2">leucine--tRNA ligase</fullName>
        <ecNumber evidence="2">6.1.1.4</ecNumber>
    </recommendedName>
    <alternativeName>
        <fullName evidence="8">Leucyl-tRNA synthetase</fullName>
    </alternativeName>
</protein>
<dbReference type="GO" id="GO:0005524">
    <property type="term" value="F:ATP binding"/>
    <property type="evidence" value="ECO:0007669"/>
    <property type="project" value="UniProtKB-KW"/>
</dbReference>
<dbReference type="FunFam" id="3.90.740.10:FF:000001">
    <property type="entry name" value="Leucine--tRNA ligase, cytoplasmic"/>
    <property type="match status" value="1"/>
</dbReference>
<evidence type="ECO:0000259" key="11">
    <source>
        <dbReference type="Pfam" id="PF08264"/>
    </source>
</evidence>
<dbReference type="Gene3D" id="3.90.740.10">
    <property type="entry name" value="Valyl/Leucyl/Isoleucyl-tRNA synthetase, editing domain"/>
    <property type="match status" value="1"/>
</dbReference>
<dbReference type="GO" id="GO:0002161">
    <property type="term" value="F:aminoacyl-tRNA deacylase activity"/>
    <property type="evidence" value="ECO:0007669"/>
    <property type="project" value="InterPro"/>
</dbReference>
<dbReference type="EMBL" id="LDAU01000155">
    <property type="protein sequence ID" value="KRX02378.1"/>
    <property type="molecule type" value="Genomic_DNA"/>
</dbReference>
<dbReference type="InterPro" id="IPR004493">
    <property type="entry name" value="Leu-tRNA-synth_Ia_arc/euk"/>
</dbReference>
<dbReference type="InterPro" id="IPR013155">
    <property type="entry name" value="M/V/L/I-tRNA-synth_anticd-bd"/>
</dbReference>
<dbReference type="NCBIfam" id="NF008957">
    <property type="entry name" value="PRK12300.1"/>
    <property type="match status" value="1"/>
</dbReference>
<dbReference type="InterPro" id="IPR055416">
    <property type="entry name" value="RBD_LARS1"/>
</dbReference>
<dbReference type="SUPFAM" id="SSF47323">
    <property type="entry name" value="Anticodon-binding domain of a subclass of class I aminoacyl-tRNA synthetases"/>
    <property type="match status" value="1"/>
</dbReference>
<dbReference type="PROSITE" id="PS00178">
    <property type="entry name" value="AA_TRNA_LIGASE_I"/>
    <property type="match status" value="1"/>
</dbReference>
<proteinExistence type="inferred from homology"/>
<dbReference type="Gene3D" id="1.10.730.10">
    <property type="entry name" value="Isoleucyl-tRNA Synthetase, Domain 1"/>
    <property type="match status" value="1"/>
</dbReference>
<keyword evidence="4 9" id="KW-0547">Nucleotide-binding</keyword>
<evidence type="ECO:0000259" key="10">
    <source>
        <dbReference type="Pfam" id="PF00133"/>
    </source>
</evidence>
<name>A0A0V0QJW7_PSEPJ</name>
<dbReference type="SUPFAM" id="SSF50677">
    <property type="entry name" value="ValRS/IleRS/LeuRS editing domain"/>
    <property type="match status" value="1"/>
</dbReference>
<evidence type="ECO:0000256" key="9">
    <source>
        <dbReference type="RuleBase" id="RU363035"/>
    </source>
</evidence>
<evidence type="ECO:0000313" key="14">
    <source>
        <dbReference type="Proteomes" id="UP000054937"/>
    </source>
</evidence>
<dbReference type="FunCoup" id="A0A0V0QJW7">
    <property type="interactions" value="556"/>
</dbReference>
<dbReference type="GO" id="GO:0004823">
    <property type="term" value="F:leucine-tRNA ligase activity"/>
    <property type="evidence" value="ECO:0007669"/>
    <property type="project" value="UniProtKB-EC"/>
</dbReference>
<evidence type="ECO:0000256" key="1">
    <source>
        <dbReference type="ARBA" id="ARBA00005594"/>
    </source>
</evidence>
<evidence type="ECO:0000256" key="6">
    <source>
        <dbReference type="ARBA" id="ARBA00022917"/>
    </source>
</evidence>
<organism evidence="13 14">
    <name type="scientific">Pseudocohnilembus persalinus</name>
    <name type="common">Ciliate</name>
    <dbReference type="NCBI Taxonomy" id="266149"/>
    <lineage>
        <taxon>Eukaryota</taxon>
        <taxon>Sar</taxon>
        <taxon>Alveolata</taxon>
        <taxon>Ciliophora</taxon>
        <taxon>Intramacronucleata</taxon>
        <taxon>Oligohymenophorea</taxon>
        <taxon>Scuticociliatia</taxon>
        <taxon>Philasterida</taxon>
        <taxon>Pseudocohnilembidae</taxon>
        <taxon>Pseudocohnilembus</taxon>
    </lineage>
</organism>
<evidence type="ECO:0000256" key="4">
    <source>
        <dbReference type="ARBA" id="ARBA00022741"/>
    </source>
</evidence>
<dbReference type="OMA" id="KPTCLME"/>
<dbReference type="PANTHER" id="PTHR45794:SF1">
    <property type="entry name" value="LEUCINE--TRNA LIGASE, CYTOPLASMIC"/>
    <property type="match status" value="1"/>
</dbReference>
<dbReference type="AlphaFoldDB" id="A0A0V0QJW7"/>
<feature type="domain" description="Aminoacyl-tRNA synthetase class Ia" evidence="10">
    <location>
        <begin position="165"/>
        <end position="736"/>
    </location>
</feature>
<evidence type="ECO:0000256" key="8">
    <source>
        <dbReference type="ARBA" id="ARBA00030520"/>
    </source>
</evidence>